<dbReference type="InParanoid" id="A0A078A387"/>
<accession>A0A078A387</accession>
<dbReference type="AlphaFoldDB" id="A0A078A387"/>
<dbReference type="Proteomes" id="UP000039865">
    <property type="component" value="Unassembled WGS sequence"/>
</dbReference>
<dbReference type="EMBL" id="CCKQ01005408">
    <property type="protein sequence ID" value="CDW76632.1"/>
    <property type="molecule type" value="Genomic_DNA"/>
</dbReference>
<keyword evidence="2" id="KW-1185">Reference proteome</keyword>
<evidence type="ECO:0000313" key="2">
    <source>
        <dbReference type="Proteomes" id="UP000039865"/>
    </source>
</evidence>
<proteinExistence type="predicted"/>
<sequence length="377" mass="43130">MDSTLNLTISSEISNPKEEEKVSQTATYYRPNASMKLLNVGENLLEPGFTELWFKKESFTIVPDNKDLPVEYEDILSVPSSQKGELTSILALSMESYTKFDNTKVASRKEREFWTHSSKLMVIISISFQQDSMIVVKSGLRTQIKNLAKAKGPSTDKVRQKVLELIKGRRVIGYHIYLKLNDFGIWSDMLCEEYERFGKPIDCSVMFNHTEAKICMALFKKWQVRQEQAALLRESRLNEQEFGYPLREISLNVDQEVPLRVQHCSQKNSIQTANMDFNFYSDSCSETVKLNKEEISKDVQEKNVSCENHLAQIQSKDRTLQSVNHLVIDSQDQPNGHSAENSGAVIVTGAQLKSLIRDQVDEYLRLKLKSLLEKVSL</sequence>
<protein>
    <submittedName>
        <fullName evidence="1">Uncharacterized protein</fullName>
    </submittedName>
</protein>
<evidence type="ECO:0000313" key="1">
    <source>
        <dbReference type="EMBL" id="CDW76632.1"/>
    </source>
</evidence>
<gene>
    <name evidence="1" type="primary">Contig12586.g13426</name>
    <name evidence="1" type="ORF">STYLEM_5593</name>
</gene>
<name>A0A078A387_STYLE</name>
<organism evidence="1 2">
    <name type="scientific">Stylonychia lemnae</name>
    <name type="common">Ciliate</name>
    <dbReference type="NCBI Taxonomy" id="5949"/>
    <lineage>
        <taxon>Eukaryota</taxon>
        <taxon>Sar</taxon>
        <taxon>Alveolata</taxon>
        <taxon>Ciliophora</taxon>
        <taxon>Intramacronucleata</taxon>
        <taxon>Spirotrichea</taxon>
        <taxon>Stichotrichia</taxon>
        <taxon>Sporadotrichida</taxon>
        <taxon>Oxytrichidae</taxon>
        <taxon>Stylonychinae</taxon>
        <taxon>Stylonychia</taxon>
    </lineage>
</organism>
<reference evidence="1 2" key="1">
    <citation type="submission" date="2014-06" db="EMBL/GenBank/DDBJ databases">
        <authorList>
            <person name="Swart Estienne"/>
        </authorList>
    </citation>
    <scope>NUCLEOTIDE SEQUENCE [LARGE SCALE GENOMIC DNA]</scope>
    <source>
        <strain evidence="1 2">130c</strain>
    </source>
</reference>